<proteinExistence type="inferred from homology"/>
<gene>
    <name evidence="10" type="ORF">J1605_014921</name>
</gene>
<dbReference type="GO" id="GO:0047066">
    <property type="term" value="F:phospholipid-hydroperoxide glutathione peroxidase activity"/>
    <property type="evidence" value="ECO:0007669"/>
    <property type="project" value="UniProtKB-EC"/>
</dbReference>
<keyword evidence="11" id="KW-1185">Reference proteome</keyword>
<evidence type="ECO:0000256" key="2">
    <source>
        <dbReference type="ARBA" id="ARBA00022559"/>
    </source>
</evidence>
<comment type="caution">
    <text evidence="10">The sequence shown here is derived from an EMBL/GenBank/DDBJ whole genome shotgun (WGS) entry which is preliminary data.</text>
</comment>
<dbReference type="GO" id="GO:0006979">
    <property type="term" value="P:response to oxidative stress"/>
    <property type="evidence" value="ECO:0007669"/>
    <property type="project" value="InterPro"/>
</dbReference>
<dbReference type="InterPro" id="IPR000889">
    <property type="entry name" value="Glutathione_peroxidase"/>
</dbReference>
<evidence type="ECO:0000313" key="10">
    <source>
        <dbReference type="EMBL" id="KAJ8777057.1"/>
    </source>
</evidence>
<evidence type="ECO:0000256" key="8">
    <source>
        <dbReference type="ARBA" id="ARBA00046929"/>
    </source>
</evidence>
<keyword evidence="3" id="KW-0560">Oxidoreductase</keyword>
<name>A0AB34GCK4_ESCRO</name>
<dbReference type="InterPro" id="IPR036249">
    <property type="entry name" value="Thioredoxin-like_sf"/>
</dbReference>
<comment type="catalytic activity">
    <reaction evidence="5">
        <text>(13S)-hydroperoxy-(9Z,11E)-octadecadienoate + 2 glutathione = (13S)-hydroxy-(9Z,11E)-octadecadienoate + glutathione disulfide + H2O</text>
        <dbReference type="Rhea" id="RHEA:48888"/>
        <dbReference type="ChEBI" id="CHEBI:15377"/>
        <dbReference type="ChEBI" id="CHEBI:57466"/>
        <dbReference type="ChEBI" id="CHEBI:57925"/>
        <dbReference type="ChEBI" id="CHEBI:58297"/>
        <dbReference type="ChEBI" id="CHEBI:90850"/>
    </reaction>
    <physiologicalReaction direction="left-to-right" evidence="5">
        <dbReference type="Rhea" id="RHEA:48889"/>
    </physiologicalReaction>
</comment>
<protein>
    <recommendedName>
        <fullName evidence="6">phospholipid-hydroperoxide glutathione peroxidase</fullName>
        <ecNumber evidence="6">1.11.1.12</ecNumber>
    </recommendedName>
    <alternativeName>
        <fullName evidence="7">Glutathione peroxidase 4</fullName>
    </alternativeName>
</protein>
<reference evidence="10 11" key="1">
    <citation type="submission" date="2022-11" db="EMBL/GenBank/DDBJ databases">
        <title>Whole genome sequence of Eschrichtius robustus ER-17-0199.</title>
        <authorList>
            <person name="Bruniche-Olsen A."/>
            <person name="Black A.N."/>
            <person name="Fields C.J."/>
            <person name="Walden K."/>
            <person name="Dewoody J.A."/>
        </authorList>
    </citation>
    <scope>NUCLEOTIDE SEQUENCE [LARGE SCALE GENOMIC DNA]</scope>
    <source>
        <strain evidence="10">ER-17-0199</strain>
        <tissue evidence="10">Blubber</tissue>
    </source>
</reference>
<dbReference type="PANTHER" id="PTHR11592:SF134">
    <property type="entry name" value="PHOSPHOLIPID HYDROPEROXIDE GLUTATHIONE PEROXIDASE"/>
    <property type="match status" value="1"/>
</dbReference>
<organism evidence="10 11">
    <name type="scientific">Eschrichtius robustus</name>
    <name type="common">California gray whale</name>
    <name type="synonym">Eschrichtius gibbosus</name>
    <dbReference type="NCBI Taxonomy" id="9764"/>
    <lineage>
        <taxon>Eukaryota</taxon>
        <taxon>Metazoa</taxon>
        <taxon>Chordata</taxon>
        <taxon>Craniata</taxon>
        <taxon>Vertebrata</taxon>
        <taxon>Euteleostomi</taxon>
        <taxon>Mammalia</taxon>
        <taxon>Eutheria</taxon>
        <taxon>Laurasiatheria</taxon>
        <taxon>Artiodactyla</taxon>
        <taxon>Whippomorpha</taxon>
        <taxon>Cetacea</taxon>
        <taxon>Mysticeti</taxon>
        <taxon>Eschrichtiidae</taxon>
        <taxon>Eschrichtius</taxon>
    </lineage>
</organism>
<evidence type="ECO:0000256" key="6">
    <source>
        <dbReference type="ARBA" id="ARBA00039119"/>
    </source>
</evidence>
<comment type="subunit">
    <text evidence="8">Monomer. Has a tendency to form higher mass oligomers. Interacts with FUNDC1; this interaction promotes GPX4 recruitment into mitochondria through TOM/TIM complex where it is degraded by mitophagy.</text>
</comment>
<dbReference type="SUPFAM" id="SSF52833">
    <property type="entry name" value="Thioredoxin-like"/>
    <property type="match status" value="1"/>
</dbReference>
<feature type="region of interest" description="Disordered" evidence="9">
    <location>
        <begin position="168"/>
        <end position="190"/>
    </location>
</feature>
<dbReference type="AlphaFoldDB" id="A0AB34GCK4"/>
<dbReference type="Proteomes" id="UP001159641">
    <property type="component" value="Unassembled WGS sequence"/>
</dbReference>
<evidence type="ECO:0000256" key="3">
    <source>
        <dbReference type="ARBA" id="ARBA00023002"/>
    </source>
</evidence>
<dbReference type="GO" id="GO:0005634">
    <property type="term" value="C:nucleus"/>
    <property type="evidence" value="ECO:0007669"/>
    <property type="project" value="TreeGrafter"/>
</dbReference>
<evidence type="ECO:0000256" key="4">
    <source>
        <dbReference type="ARBA" id="ARBA00035814"/>
    </source>
</evidence>
<evidence type="ECO:0000256" key="9">
    <source>
        <dbReference type="SAM" id="MobiDB-lite"/>
    </source>
</evidence>
<dbReference type="EC" id="1.11.1.12" evidence="6"/>
<comment type="catalytic activity">
    <reaction evidence="4">
        <text>a hydroperoxy polyunsaturated fatty acid + 2 glutathione = a hydroxy polyunsaturated fatty acid + glutathione disulfide + H2O</text>
        <dbReference type="Rhea" id="RHEA:19057"/>
        <dbReference type="ChEBI" id="CHEBI:15377"/>
        <dbReference type="ChEBI" id="CHEBI:57925"/>
        <dbReference type="ChEBI" id="CHEBI:58297"/>
        <dbReference type="ChEBI" id="CHEBI:131871"/>
        <dbReference type="ChEBI" id="CHEBI:134019"/>
        <dbReference type="EC" id="1.11.1.12"/>
    </reaction>
    <physiologicalReaction direction="left-to-right" evidence="4">
        <dbReference type="Rhea" id="RHEA:19058"/>
    </physiologicalReaction>
</comment>
<evidence type="ECO:0000256" key="7">
    <source>
        <dbReference type="ARBA" id="ARBA00042786"/>
    </source>
</evidence>
<evidence type="ECO:0000256" key="1">
    <source>
        <dbReference type="ARBA" id="ARBA00006926"/>
    </source>
</evidence>
<evidence type="ECO:0000256" key="5">
    <source>
        <dbReference type="ARBA" id="ARBA00036240"/>
    </source>
</evidence>
<dbReference type="GO" id="GO:0004602">
    <property type="term" value="F:glutathione peroxidase activity"/>
    <property type="evidence" value="ECO:0007669"/>
    <property type="project" value="TreeGrafter"/>
</dbReference>
<dbReference type="PANTHER" id="PTHR11592">
    <property type="entry name" value="GLUTATHIONE PEROXIDASE"/>
    <property type="match status" value="1"/>
</dbReference>
<dbReference type="GO" id="GO:0005739">
    <property type="term" value="C:mitochondrion"/>
    <property type="evidence" value="ECO:0007669"/>
    <property type="project" value="TreeGrafter"/>
</dbReference>
<sequence>MFSKICVNGDDAHPLWKWMKVQPKGRGMLGNAIKWNFTKVRGAGGLGDGDRPSHSWAASRVPGPDLNGAVHGDCWLAPAPWWPRVLTRPPPQFLIDKNGCVVKRYGPMEEPLVGDREGSAVLPLAPQVCSPDPSLLPVPLGAFHPASMMVCLKTSPWWGRPENPACTPAGGRSLGPANGSATPPPAALWE</sequence>
<evidence type="ECO:0000313" key="11">
    <source>
        <dbReference type="Proteomes" id="UP001159641"/>
    </source>
</evidence>
<accession>A0AB34GCK4</accession>
<keyword evidence="2" id="KW-0575">Peroxidase</keyword>
<dbReference type="PROSITE" id="PS51355">
    <property type="entry name" value="GLUTATHIONE_PEROXID_3"/>
    <property type="match status" value="1"/>
</dbReference>
<dbReference type="Gene3D" id="3.40.30.10">
    <property type="entry name" value="Glutaredoxin"/>
    <property type="match status" value="1"/>
</dbReference>
<dbReference type="EMBL" id="JAIQCJ010002321">
    <property type="protein sequence ID" value="KAJ8777057.1"/>
    <property type="molecule type" value="Genomic_DNA"/>
</dbReference>
<comment type="similarity">
    <text evidence="1">Belongs to the glutathione peroxidase family.</text>
</comment>